<keyword evidence="3" id="KW-1185">Reference proteome</keyword>
<name>A0AAD7JNS1_9AGAR</name>
<evidence type="ECO:0000313" key="3">
    <source>
        <dbReference type="Proteomes" id="UP001215280"/>
    </source>
</evidence>
<dbReference type="Proteomes" id="UP001215280">
    <property type="component" value="Unassembled WGS sequence"/>
</dbReference>
<comment type="caution">
    <text evidence="1">The sequence shown here is derived from an EMBL/GenBank/DDBJ whole genome shotgun (WGS) entry which is preliminary data.</text>
</comment>
<evidence type="ECO:0000313" key="1">
    <source>
        <dbReference type="EMBL" id="KAJ7768721.1"/>
    </source>
</evidence>
<reference evidence="1" key="1">
    <citation type="submission" date="2023-03" db="EMBL/GenBank/DDBJ databases">
        <title>Massive genome expansion in bonnet fungi (Mycena s.s.) driven by repeated elements and novel gene families across ecological guilds.</title>
        <authorList>
            <consortium name="Lawrence Berkeley National Laboratory"/>
            <person name="Harder C.B."/>
            <person name="Miyauchi S."/>
            <person name="Viragh M."/>
            <person name="Kuo A."/>
            <person name="Thoen E."/>
            <person name="Andreopoulos B."/>
            <person name="Lu D."/>
            <person name="Skrede I."/>
            <person name="Drula E."/>
            <person name="Henrissat B."/>
            <person name="Morin E."/>
            <person name="Kohler A."/>
            <person name="Barry K."/>
            <person name="LaButti K."/>
            <person name="Morin E."/>
            <person name="Salamov A."/>
            <person name="Lipzen A."/>
            <person name="Mereny Z."/>
            <person name="Hegedus B."/>
            <person name="Baldrian P."/>
            <person name="Stursova M."/>
            <person name="Weitz H."/>
            <person name="Taylor A."/>
            <person name="Grigoriev I.V."/>
            <person name="Nagy L.G."/>
            <person name="Martin F."/>
            <person name="Kauserud H."/>
        </authorList>
    </citation>
    <scope>NUCLEOTIDE SEQUENCE</scope>
    <source>
        <strain evidence="1">CBHHK188m</strain>
    </source>
</reference>
<evidence type="ECO:0000313" key="2">
    <source>
        <dbReference type="EMBL" id="KAJ7777999.1"/>
    </source>
</evidence>
<protein>
    <submittedName>
        <fullName evidence="1">Uncharacterized protein</fullName>
    </submittedName>
</protein>
<sequence>MRRARTGVCWGPWNLCKLGARLDVVNMGSDRTGKNLRLSHKISGCPVGTPHVDDREAATGRSTHDYKVALHIEIRIVSEALVPLIEAHENCGHPTTIGKSIPDVHTGVVDERLSNGAAHYTFHARISILSSTGAENMHGHEGASAQSWV</sequence>
<accession>A0AAD7JNS1</accession>
<dbReference type="EMBL" id="JARJLG010000009">
    <property type="protein sequence ID" value="KAJ7777999.1"/>
    <property type="molecule type" value="Genomic_DNA"/>
</dbReference>
<gene>
    <name evidence="2" type="ORF">DFH07DRAFT_766216</name>
    <name evidence="1" type="ORF">DFH07DRAFT_769264</name>
</gene>
<proteinExistence type="predicted"/>
<organism evidence="1 3">
    <name type="scientific">Mycena maculata</name>
    <dbReference type="NCBI Taxonomy" id="230809"/>
    <lineage>
        <taxon>Eukaryota</taxon>
        <taxon>Fungi</taxon>
        <taxon>Dikarya</taxon>
        <taxon>Basidiomycota</taxon>
        <taxon>Agaricomycotina</taxon>
        <taxon>Agaricomycetes</taxon>
        <taxon>Agaricomycetidae</taxon>
        <taxon>Agaricales</taxon>
        <taxon>Marasmiineae</taxon>
        <taxon>Mycenaceae</taxon>
        <taxon>Mycena</taxon>
    </lineage>
</organism>
<dbReference type="EMBL" id="JARJLG010000027">
    <property type="protein sequence ID" value="KAJ7768721.1"/>
    <property type="molecule type" value="Genomic_DNA"/>
</dbReference>
<dbReference type="AlphaFoldDB" id="A0AAD7JNS1"/>